<organism evidence="2 3">
    <name type="scientific">Methanoculleus sediminis</name>
    <dbReference type="NCBI Taxonomy" id="1550566"/>
    <lineage>
        <taxon>Archaea</taxon>
        <taxon>Methanobacteriati</taxon>
        <taxon>Methanobacteriota</taxon>
        <taxon>Stenosarchaea group</taxon>
        <taxon>Methanomicrobia</taxon>
        <taxon>Methanomicrobiales</taxon>
        <taxon>Methanomicrobiaceae</taxon>
        <taxon>Methanoculleus</taxon>
    </lineage>
</organism>
<dbReference type="Proteomes" id="UP000035301">
    <property type="component" value="Unassembled WGS sequence"/>
</dbReference>
<dbReference type="InterPro" id="IPR036868">
    <property type="entry name" value="TusA-like_sf"/>
</dbReference>
<reference evidence="2 3" key="1">
    <citation type="journal article" date="2015" name="Int. J. Syst. Evol. Microbiol.">
        <title>Methanoculleus sediminis sp. nov., a methanogen from sediments near a submarine mud volcano.</title>
        <authorList>
            <person name="Chen S.C."/>
            <person name="Chen M.F."/>
            <person name="Lai M.C."/>
            <person name="Weng C.Y."/>
            <person name="Wu S.Y."/>
            <person name="Lin S."/>
            <person name="Yang T.F."/>
            <person name="Chen P.C."/>
        </authorList>
    </citation>
    <scope>NUCLEOTIDE SEQUENCE [LARGE SCALE GENOMIC DNA]</scope>
    <source>
        <strain evidence="2 3">S3Fa</strain>
    </source>
</reference>
<dbReference type="AlphaFoldDB" id="A0A0H1R6W0"/>
<dbReference type="SUPFAM" id="SSF64307">
    <property type="entry name" value="SirA-like"/>
    <property type="match status" value="1"/>
</dbReference>
<dbReference type="PATRIC" id="fig|1550566.3.peg.1087"/>
<proteinExistence type="predicted"/>
<dbReference type="Gene3D" id="3.30.110.40">
    <property type="entry name" value="TusA-like domain"/>
    <property type="match status" value="1"/>
</dbReference>
<accession>A0A0H1R6W0</accession>
<name>A0A0H1R6W0_9EURY</name>
<sequence>MLLIEEEMEVLERGQVMQVTADRHDLVEAVRSWADENGHKIEEEHVASGVTTLIVRKGAAPAAEAS</sequence>
<evidence type="ECO:0000313" key="3">
    <source>
        <dbReference type="Proteomes" id="UP000035301"/>
    </source>
</evidence>
<gene>
    <name evidence="2" type="ORF">SZ63_05080</name>
</gene>
<evidence type="ECO:0000313" key="2">
    <source>
        <dbReference type="EMBL" id="KLK88397.1"/>
    </source>
</evidence>
<comment type="caution">
    <text evidence="2">The sequence shown here is derived from an EMBL/GenBank/DDBJ whole genome shotgun (WGS) entry which is preliminary data.</text>
</comment>
<dbReference type="Pfam" id="PF01206">
    <property type="entry name" value="TusA"/>
    <property type="match status" value="1"/>
</dbReference>
<dbReference type="InterPro" id="IPR001455">
    <property type="entry name" value="TusA-like"/>
</dbReference>
<keyword evidence="3" id="KW-1185">Reference proteome</keyword>
<feature type="domain" description="UPF0033" evidence="1">
    <location>
        <begin position="3"/>
        <end position="57"/>
    </location>
</feature>
<dbReference type="STRING" id="1550566.SZ63_05080"/>
<evidence type="ECO:0000259" key="1">
    <source>
        <dbReference type="Pfam" id="PF01206"/>
    </source>
</evidence>
<dbReference type="EMBL" id="JXOJ01000002">
    <property type="protein sequence ID" value="KLK88397.1"/>
    <property type="molecule type" value="Genomic_DNA"/>
</dbReference>
<protein>
    <recommendedName>
        <fullName evidence="1">UPF0033 domain-containing protein</fullName>
    </recommendedName>
</protein>